<dbReference type="HAMAP" id="MF_01326_A">
    <property type="entry name" value="Ribosomal_uL24_A"/>
    <property type="match status" value="1"/>
</dbReference>
<dbReference type="InterPro" id="IPR005756">
    <property type="entry name" value="Ribosomal_uL24_euk/arc"/>
</dbReference>
<dbReference type="SUPFAM" id="SSF50104">
    <property type="entry name" value="Translation proteins SH3-like domain"/>
    <property type="match status" value="1"/>
</dbReference>
<dbReference type="SMART" id="SM00739">
    <property type="entry name" value="KOW"/>
    <property type="match status" value="1"/>
</dbReference>
<comment type="function">
    <text evidence="4">One of two assembly initiator proteins, it binds directly to the 5'-end of the 23S rRNA, where it nucleates assembly of the 50S subunit.</text>
</comment>
<comment type="function">
    <text evidence="4">Located at the polypeptide exit tunnel on the outside of the subunit.</text>
</comment>
<feature type="domain" description="KOW" evidence="5">
    <location>
        <begin position="30"/>
        <end position="57"/>
    </location>
</feature>
<dbReference type="NCBIfam" id="TIGR01080">
    <property type="entry name" value="rplX_A_E"/>
    <property type="match status" value="1"/>
</dbReference>
<gene>
    <name evidence="4" type="primary">rpl24</name>
    <name evidence="6" type="ORF">GWK48_05660</name>
</gene>
<dbReference type="Proteomes" id="UP000509301">
    <property type="component" value="Chromosome"/>
</dbReference>
<keyword evidence="7" id="KW-1185">Reference proteome</keyword>
<keyword evidence="3 4" id="KW-0687">Ribonucleoprotein</keyword>
<keyword evidence="2 4" id="KW-0689">Ribosomal protein</keyword>
<comment type="similarity">
    <text evidence="1 4">Belongs to the universal ribosomal protein uL24 family.</text>
</comment>
<dbReference type="OrthoDB" id="10899at2157"/>
<evidence type="ECO:0000259" key="5">
    <source>
        <dbReference type="SMART" id="SM00739"/>
    </source>
</evidence>
<keyword evidence="4" id="KW-0699">rRNA-binding</keyword>
<evidence type="ECO:0000256" key="4">
    <source>
        <dbReference type="HAMAP-Rule" id="MF_01326"/>
    </source>
</evidence>
<name>A0A6N0NTA7_9CREN</name>
<organism evidence="6 7">
    <name type="scientific">Metallosphaera tengchongensis</name>
    <dbReference type="NCBI Taxonomy" id="1532350"/>
    <lineage>
        <taxon>Archaea</taxon>
        <taxon>Thermoproteota</taxon>
        <taxon>Thermoprotei</taxon>
        <taxon>Sulfolobales</taxon>
        <taxon>Sulfolobaceae</taxon>
        <taxon>Metallosphaera</taxon>
    </lineage>
</organism>
<evidence type="ECO:0000256" key="2">
    <source>
        <dbReference type="ARBA" id="ARBA00022980"/>
    </source>
</evidence>
<dbReference type="AlphaFoldDB" id="A0A6N0NTA7"/>
<reference evidence="6 7" key="1">
    <citation type="submission" date="2020-02" db="EMBL/GenBank/DDBJ databases">
        <title>Comparative genome analysis reveals the metabolism and evolution of the thermophilic archaeal genus Metallosphaera.</title>
        <authorList>
            <person name="Jiang C."/>
        </authorList>
    </citation>
    <scope>NUCLEOTIDE SEQUENCE [LARGE SCALE GENOMIC DNA]</scope>
    <source>
        <strain evidence="6 7">Ric-A</strain>
    </source>
</reference>
<dbReference type="EMBL" id="CP049074">
    <property type="protein sequence ID" value="QKQ99931.1"/>
    <property type="molecule type" value="Genomic_DNA"/>
</dbReference>
<evidence type="ECO:0000256" key="3">
    <source>
        <dbReference type="ARBA" id="ARBA00023274"/>
    </source>
</evidence>
<protein>
    <recommendedName>
        <fullName evidence="4">Large ribosomal subunit protein uL24</fullName>
    </recommendedName>
</protein>
<dbReference type="GO" id="GO:0006412">
    <property type="term" value="P:translation"/>
    <property type="evidence" value="ECO:0007669"/>
    <property type="project" value="UniProtKB-UniRule"/>
</dbReference>
<dbReference type="RefSeq" id="WP_174630392.1">
    <property type="nucleotide sequence ID" value="NZ_CP049074.1"/>
</dbReference>
<dbReference type="InterPro" id="IPR014722">
    <property type="entry name" value="Rib_uL2_dom2"/>
</dbReference>
<dbReference type="Gene3D" id="2.30.30.30">
    <property type="match status" value="1"/>
</dbReference>
<dbReference type="PANTHER" id="PTHR11143">
    <property type="entry name" value="60S RIBOSOMAL PROTEIN L26 FAMILY MEMBER"/>
    <property type="match status" value="1"/>
</dbReference>
<dbReference type="Pfam" id="PF16906">
    <property type="entry name" value="Ribosomal_L26"/>
    <property type="match status" value="1"/>
</dbReference>
<dbReference type="InterPro" id="IPR041988">
    <property type="entry name" value="Ribosomal_uL24_KOW"/>
</dbReference>
<keyword evidence="4" id="KW-0694">RNA-binding</keyword>
<sequence>MVNTLQLKKKTLTAKLSEELVKEYGRKRVQIRTDDTVRVMRGDNYGFEGKVTQVFPETGRISIEGLTRKKADGTPVYIKIHASKVVITKLTLDDPKRKEVINRVSQSTKGQQEGGKK</sequence>
<dbReference type="InterPro" id="IPR008991">
    <property type="entry name" value="Translation_prot_SH3-like_sf"/>
</dbReference>
<dbReference type="GO" id="GO:0019843">
    <property type="term" value="F:rRNA binding"/>
    <property type="evidence" value="ECO:0007669"/>
    <property type="project" value="UniProtKB-UniRule"/>
</dbReference>
<evidence type="ECO:0000313" key="6">
    <source>
        <dbReference type="EMBL" id="QKQ99931.1"/>
    </source>
</evidence>
<comment type="subunit">
    <text evidence="4">Part of the 50S ribosomal subunit.</text>
</comment>
<dbReference type="CDD" id="cd06089">
    <property type="entry name" value="KOW_RPL26"/>
    <property type="match status" value="1"/>
</dbReference>
<dbReference type="GeneID" id="55641416"/>
<evidence type="ECO:0000313" key="7">
    <source>
        <dbReference type="Proteomes" id="UP000509301"/>
    </source>
</evidence>
<dbReference type="Pfam" id="PF00467">
    <property type="entry name" value="KOW"/>
    <property type="match status" value="1"/>
</dbReference>
<dbReference type="InterPro" id="IPR005824">
    <property type="entry name" value="KOW"/>
</dbReference>
<evidence type="ECO:0000256" key="1">
    <source>
        <dbReference type="ARBA" id="ARBA00010618"/>
    </source>
</evidence>
<dbReference type="GO" id="GO:0003735">
    <property type="term" value="F:structural constituent of ribosome"/>
    <property type="evidence" value="ECO:0007669"/>
    <property type="project" value="UniProtKB-UniRule"/>
</dbReference>
<dbReference type="KEGG" id="mten:GWK48_05660"/>
<accession>A0A6N0NTA7</accession>
<dbReference type="GO" id="GO:0015934">
    <property type="term" value="C:large ribosomal subunit"/>
    <property type="evidence" value="ECO:0007669"/>
    <property type="project" value="UniProtKB-UniRule"/>
</dbReference>
<proteinExistence type="inferred from homology"/>